<dbReference type="InterPro" id="IPR001100">
    <property type="entry name" value="Pyr_nuc-diS_OxRdtase"/>
</dbReference>
<comment type="miscellaneous">
    <text evidence="13">The active site is a redox-active disulfide bond.</text>
</comment>
<name>A0ABY7VRJ0_9BACT</name>
<evidence type="ECO:0000256" key="5">
    <source>
        <dbReference type="ARBA" id="ARBA00022490"/>
    </source>
</evidence>
<dbReference type="EMBL" id="CP117811">
    <property type="protein sequence ID" value="WDE95939.1"/>
    <property type="molecule type" value="Genomic_DNA"/>
</dbReference>
<dbReference type="PRINTS" id="PR00368">
    <property type="entry name" value="FADPNR"/>
</dbReference>
<dbReference type="Pfam" id="PF02852">
    <property type="entry name" value="Pyr_redox_dim"/>
    <property type="match status" value="1"/>
</dbReference>
<dbReference type="SUPFAM" id="SSF51905">
    <property type="entry name" value="FAD/NAD(P)-binding domain"/>
    <property type="match status" value="1"/>
</dbReference>
<dbReference type="PANTHER" id="PTHR22912:SF217">
    <property type="entry name" value="DIHYDROLIPOYL DEHYDROGENASE"/>
    <property type="match status" value="1"/>
</dbReference>
<dbReference type="PIRSF" id="PIRSF000350">
    <property type="entry name" value="Mercury_reductase_MerA"/>
    <property type="match status" value="1"/>
</dbReference>
<dbReference type="InterPro" id="IPR004099">
    <property type="entry name" value="Pyr_nucl-diS_OxRdtase_dimer"/>
</dbReference>
<dbReference type="PANTHER" id="PTHR22912">
    <property type="entry name" value="DISULFIDE OXIDOREDUCTASE"/>
    <property type="match status" value="1"/>
</dbReference>
<protein>
    <recommendedName>
        <fullName evidence="4 13">Dihydrolipoyl dehydrogenase</fullName>
        <ecNumber evidence="3 13">1.8.1.4</ecNumber>
    </recommendedName>
</protein>
<sequence length="466" mass="49323">MSDKFDVVIIGAGPGGYVAAIKAGQAGLKVACIDKAELGGICLNWGCIPTKAFLKSAEVLQSMKHAEDFGLSCSNAKASLEAIVKRSRGVSSTMVSGIEFLFKKNKVTHIKGTAEIIASNLVQVTDAEGSRNIETDKVIVSTGASPVKIPIFPVDGENIITYRQALELTKQPKKLLVIGAGAIGVEFSYFFNAIGTEVHLVEMADQLLPVEDADSAKVLETEFKKQGINSYLKTKTKSLELIKKGKIKAILENAKGKEIELEVDRVLVAVGMSANTNGIGLEGAGVKLDERGNILVNEFQQTSNENIYAIGDCAGRQMLAHKASAEGEVAVDHIAGKAKHGVDYGQIPGCTYCQPQVAGVGLTEKAAKAAGKTIKIGRFPFTASGKAHGVGHPEGMVKLIFDAGSDQLLGAHIVGYDATEMIAELGLAMKLEATWEEIAHTVHAHPTLSEAVMECAMDSQGKAIHI</sequence>
<dbReference type="EC" id="1.8.1.4" evidence="3 13"/>
<keyword evidence="5" id="KW-0963">Cytoplasm</keyword>
<comment type="subcellular location">
    <subcellularLocation>
        <location evidence="1">Cytoplasm</location>
    </subcellularLocation>
</comment>
<keyword evidence="8 13" id="KW-0560">Oxidoreductase</keyword>
<evidence type="ECO:0000259" key="14">
    <source>
        <dbReference type="Pfam" id="PF02852"/>
    </source>
</evidence>
<keyword evidence="6 13" id="KW-0285">Flavoprotein</keyword>
<keyword evidence="7 13" id="KW-0274">FAD</keyword>
<reference evidence="16 17" key="1">
    <citation type="submission" date="2023-02" db="EMBL/GenBank/DDBJ databases">
        <title>Genome sequence of Lentisphaera profundi SAORIC-696.</title>
        <authorList>
            <person name="Kim e."/>
            <person name="Cho J.-C."/>
            <person name="Choi A."/>
            <person name="Kang I."/>
        </authorList>
    </citation>
    <scope>NUCLEOTIDE SEQUENCE [LARGE SCALE GENOMIC DNA]</scope>
    <source>
        <strain evidence="16 17">SAORIC-696</strain>
    </source>
</reference>
<keyword evidence="9 13" id="KW-0520">NAD</keyword>
<evidence type="ECO:0000259" key="15">
    <source>
        <dbReference type="Pfam" id="PF07992"/>
    </source>
</evidence>
<dbReference type="PRINTS" id="PR00411">
    <property type="entry name" value="PNDRDTASEI"/>
</dbReference>
<evidence type="ECO:0000313" key="17">
    <source>
        <dbReference type="Proteomes" id="UP001214250"/>
    </source>
</evidence>
<evidence type="ECO:0000256" key="7">
    <source>
        <dbReference type="ARBA" id="ARBA00022827"/>
    </source>
</evidence>
<dbReference type="GO" id="GO:0004148">
    <property type="term" value="F:dihydrolipoyl dehydrogenase (NADH) activity"/>
    <property type="evidence" value="ECO:0007669"/>
    <property type="project" value="UniProtKB-EC"/>
</dbReference>
<proteinExistence type="inferred from homology"/>
<dbReference type="NCBIfam" id="TIGR01350">
    <property type="entry name" value="lipoamide_DH"/>
    <property type="match status" value="1"/>
</dbReference>
<evidence type="ECO:0000313" key="16">
    <source>
        <dbReference type="EMBL" id="WDE95939.1"/>
    </source>
</evidence>
<evidence type="ECO:0000256" key="8">
    <source>
        <dbReference type="ARBA" id="ARBA00023002"/>
    </source>
</evidence>
<comment type="cofactor">
    <cofactor evidence="13">
        <name>FAD</name>
        <dbReference type="ChEBI" id="CHEBI:57692"/>
    </cofactor>
    <text evidence="13">Binds 1 FAD per subunit.</text>
</comment>
<evidence type="ECO:0000256" key="13">
    <source>
        <dbReference type="RuleBase" id="RU003692"/>
    </source>
</evidence>
<comment type="catalytic activity">
    <reaction evidence="12 13">
        <text>N(6)-[(R)-dihydrolipoyl]-L-lysyl-[protein] + NAD(+) = N(6)-[(R)-lipoyl]-L-lysyl-[protein] + NADH + H(+)</text>
        <dbReference type="Rhea" id="RHEA:15045"/>
        <dbReference type="Rhea" id="RHEA-COMP:10474"/>
        <dbReference type="Rhea" id="RHEA-COMP:10475"/>
        <dbReference type="ChEBI" id="CHEBI:15378"/>
        <dbReference type="ChEBI" id="CHEBI:57540"/>
        <dbReference type="ChEBI" id="CHEBI:57945"/>
        <dbReference type="ChEBI" id="CHEBI:83099"/>
        <dbReference type="ChEBI" id="CHEBI:83100"/>
        <dbReference type="EC" id="1.8.1.4"/>
    </reaction>
</comment>
<dbReference type="InterPro" id="IPR006258">
    <property type="entry name" value="Lipoamide_DH"/>
</dbReference>
<dbReference type="InterPro" id="IPR023753">
    <property type="entry name" value="FAD/NAD-binding_dom"/>
</dbReference>
<feature type="domain" description="FAD/NAD(P)-binding" evidence="15">
    <location>
        <begin position="5"/>
        <end position="327"/>
    </location>
</feature>
<dbReference type="Gene3D" id="3.50.50.60">
    <property type="entry name" value="FAD/NAD(P)-binding domain"/>
    <property type="match status" value="2"/>
</dbReference>
<keyword evidence="10" id="KW-1015">Disulfide bond</keyword>
<dbReference type="RefSeq" id="WP_274149840.1">
    <property type="nucleotide sequence ID" value="NZ_CP117811.1"/>
</dbReference>
<dbReference type="InterPro" id="IPR050151">
    <property type="entry name" value="Class-I_Pyr_Nuc-Dis_Oxidored"/>
</dbReference>
<dbReference type="Proteomes" id="UP001214250">
    <property type="component" value="Chromosome 1"/>
</dbReference>
<accession>A0ABY7VRJ0</accession>
<feature type="domain" description="Pyridine nucleotide-disulphide oxidoreductase dimerisation" evidence="14">
    <location>
        <begin position="347"/>
        <end position="454"/>
    </location>
</feature>
<evidence type="ECO:0000256" key="11">
    <source>
        <dbReference type="ARBA" id="ARBA00023284"/>
    </source>
</evidence>
<comment type="similarity">
    <text evidence="2 13">Belongs to the class-I pyridine nucleotide-disulfide oxidoreductase family.</text>
</comment>
<keyword evidence="17" id="KW-1185">Reference proteome</keyword>
<evidence type="ECO:0000256" key="4">
    <source>
        <dbReference type="ARBA" id="ARBA00016961"/>
    </source>
</evidence>
<dbReference type="Pfam" id="PF07992">
    <property type="entry name" value="Pyr_redox_2"/>
    <property type="match status" value="1"/>
</dbReference>
<dbReference type="PROSITE" id="PS00076">
    <property type="entry name" value="PYRIDINE_REDOX_1"/>
    <property type="match status" value="1"/>
</dbReference>
<evidence type="ECO:0000256" key="9">
    <source>
        <dbReference type="ARBA" id="ARBA00023027"/>
    </source>
</evidence>
<evidence type="ECO:0000256" key="1">
    <source>
        <dbReference type="ARBA" id="ARBA00004496"/>
    </source>
</evidence>
<dbReference type="Gene3D" id="3.30.390.30">
    <property type="match status" value="1"/>
</dbReference>
<evidence type="ECO:0000256" key="12">
    <source>
        <dbReference type="ARBA" id="ARBA00049187"/>
    </source>
</evidence>
<evidence type="ECO:0000256" key="10">
    <source>
        <dbReference type="ARBA" id="ARBA00023157"/>
    </source>
</evidence>
<dbReference type="InterPro" id="IPR016156">
    <property type="entry name" value="FAD/NAD-linked_Rdtase_dimer_sf"/>
</dbReference>
<evidence type="ECO:0000256" key="2">
    <source>
        <dbReference type="ARBA" id="ARBA00007532"/>
    </source>
</evidence>
<evidence type="ECO:0000256" key="3">
    <source>
        <dbReference type="ARBA" id="ARBA00012608"/>
    </source>
</evidence>
<organism evidence="16 17">
    <name type="scientific">Lentisphaera profundi</name>
    <dbReference type="NCBI Taxonomy" id="1658616"/>
    <lineage>
        <taxon>Bacteria</taxon>
        <taxon>Pseudomonadati</taxon>
        <taxon>Lentisphaerota</taxon>
        <taxon>Lentisphaeria</taxon>
        <taxon>Lentisphaerales</taxon>
        <taxon>Lentisphaeraceae</taxon>
        <taxon>Lentisphaera</taxon>
    </lineage>
</organism>
<dbReference type="InterPro" id="IPR036188">
    <property type="entry name" value="FAD/NAD-bd_sf"/>
</dbReference>
<keyword evidence="11 13" id="KW-0676">Redox-active center</keyword>
<dbReference type="SUPFAM" id="SSF55424">
    <property type="entry name" value="FAD/NAD-linked reductases, dimerisation (C-terminal) domain"/>
    <property type="match status" value="1"/>
</dbReference>
<dbReference type="InterPro" id="IPR012999">
    <property type="entry name" value="Pyr_OxRdtase_I_AS"/>
</dbReference>
<gene>
    <name evidence="16" type="primary">lpdA</name>
    <name evidence="16" type="ORF">PQO03_09450</name>
</gene>
<evidence type="ECO:0000256" key="6">
    <source>
        <dbReference type="ARBA" id="ARBA00022630"/>
    </source>
</evidence>